<evidence type="ECO:0000256" key="5">
    <source>
        <dbReference type="ARBA" id="ARBA00022692"/>
    </source>
</evidence>
<feature type="transmembrane region" description="Helical" evidence="10">
    <location>
        <begin position="46"/>
        <end position="62"/>
    </location>
</feature>
<dbReference type="Pfam" id="PF03062">
    <property type="entry name" value="MBOAT"/>
    <property type="match status" value="1"/>
</dbReference>
<comment type="caution">
    <text evidence="11">The sequence shown here is derived from an EMBL/GenBank/DDBJ whole genome shotgun (WGS) entry which is preliminary data.</text>
</comment>
<keyword evidence="3 9" id="KW-1003">Cell membrane</keyword>
<feature type="transmembrane region" description="Helical" evidence="10">
    <location>
        <begin position="249"/>
        <end position="267"/>
    </location>
</feature>
<dbReference type="InterPro" id="IPR051085">
    <property type="entry name" value="MB_O-acyltransferase"/>
</dbReference>
<keyword evidence="12" id="KW-1185">Reference proteome</keyword>
<feature type="transmembrane region" description="Helical" evidence="10">
    <location>
        <begin position="20"/>
        <end position="39"/>
    </location>
</feature>
<feature type="transmembrane region" description="Helical" evidence="10">
    <location>
        <begin position="139"/>
        <end position="158"/>
    </location>
</feature>
<dbReference type="InterPro" id="IPR024024">
    <property type="entry name" value="DltB"/>
</dbReference>
<dbReference type="NCBIfam" id="TIGR04091">
    <property type="entry name" value="LTA_dltB"/>
    <property type="match status" value="1"/>
</dbReference>
<evidence type="ECO:0000256" key="1">
    <source>
        <dbReference type="ARBA" id="ARBA00004651"/>
    </source>
</evidence>
<dbReference type="EC" id="2.3.1.-" evidence="9"/>
<comment type="function">
    <text evidence="9">O-acyltransferase that catalyzes D-alanylation of both teichoic acid and lipoteichoic acid (LTA). D-alanylation of LTA plays an important role in modulating the properties of the cell wall in Gram-positive bacteria, influencing the net charge of the cell wall. Catalyzes D-alanylation from DltC carrier protein.</text>
</comment>
<reference evidence="11 12" key="1">
    <citation type="submission" date="2017-05" db="EMBL/GenBank/DDBJ databases">
        <title>Vagococcus spp. assemblies.</title>
        <authorList>
            <person name="Gulvik C.A."/>
        </authorList>
    </citation>
    <scope>NUCLEOTIDE SEQUENCE [LARGE SCALE GENOMIC DNA]</scope>
    <source>
        <strain evidence="11 12">CCUG 41755</strain>
    </source>
</reference>
<dbReference type="PIRSF" id="PIRSF016636">
    <property type="entry name" value="AlgI_DltB"/>
    <property type="match status" value="1"/>
</dbReference>
<feature type="transmembrane region" description="Helical" evidence="10">
    <location>
        <begin position="337"/>
        <end position="355"/>
    </location>
</feature>
<dbReference type="GO" id="GO:0005886">
    <property type="term" value="C:plasma membrane"/>
    <property type="evidence" value="ECO:0007669"/>
    <property type="project" value="UniProtKB-SubCell"/>
</dbReference>
<organism evidence="11 12">
    <name type="scientific">Vagococcus fessus</name>
    <dbReference type="NCBI Taxonomy" id="120370"/>
    <lineage>
        <taxon>Bacteria</taxon>
        <taxon>Bacillati</taxon>
        <taxon>Bacillota</taxon>
        <taxon>Bacilli</taxon>
        <taxon>Lactobacillales</taxon>
        <taxon>Enterococcaceae</taxon>
        <taxon>Vagococcus</taxon>
    </lineage>
</organism>
<dbReference type="Proteomes" id="UP000287101">
    <property type="component" value="Unassembled WGS sequence"/>
</dbReference>
<dbReference type="RefSeq" id="WP_245977938.1">
    <property type="nucleotide sequence ID" value="NZ_CBCRYB010000001.1"/>
</dbReference>
<protein>
    <recommendedName>
        <fullName evidence="9">Teichoic acid D-alanyltransferase</fullName>
        <ecNumber evidence="9">2.3.1.-</ecNumber>
    </recommendedName>
</protein>
<evidence type="ECO:0000256" key="3">
    <source>
        <dbReference type="ARBA" id="ARBA00022475"/>
    </source>
</evidence>
<dbReference type="InterPro" id="IPR024194">
    <property type="entry name" value="Ac/AlaTfrase_AlgI/DltB"/>
</dbReference>
<evidence type="ECO:0000256" key="10">
    <source>
        <dbReference type="SAM" id="Phobius"/>
    </source>
</evidence>
<evidence type="ECO:0000313" key="12">
    <source>
        <dbReference type="Proteomes" id="UP000287101"/>
    </source>
</evidence>
<keyword evidence="8 9" id="KW-0012">Acyltransferase</keyword>
<dbReference type="UniPathway" id="UPA00556"/>
<keyword evidence="5 10" id="KW-0812">Transmembrane</keyword>
<dbReference type="PIRSF" id="PIRSF500216">
    <property type="entry name" value="DltB"/>
    <property type="match status" value="1"/>
</dbReference>
<evidence type="ECO:0000256" key="9">
    <source>
        <dbReference type="PIRNR" id="PIRNR016636"/>
    </source>
</evidence>
<evidence type="ECO:0000256" key="2">
    <source>
        <dbReference type="ARBA" id="ARBA00010323"/>
    </source>
</evidence>
<feature type="transmembrane region" description="Helical" evidence="10">
    <location>
        <begin position="361"/>
        <end position="379"/>
    </location>
</feature>
<dbReference type="GO" id="GO:0016746">
    <property type="term" value="F:acyltransferase activity"/>
    <property type="evidence" value="ECO:0007669"/>
    <property type="project" value="UniProtKB-KW"/>
</dbReference>
<feature type="transmembrane region" description="Helical" evidence="10">
    <location>
        <begin position="399"/>
        <end position="418"/>
    </location>
</feature>
<proteinExistence type="inferred from homology"/>
<keyword evidence="7 9" id="KW-0472">Membrane</keyword>
<comment type="subcellular location">
    <subcellularLocation>
        <location evidence="1">Cell membrane</location>
        <topology evidence="1">Multi-pass membrane protein</topology>
    </subcellularLocation>
</comment>
<dbReference type="InterPro" id="IPR004299">
    <property type="entry name" value="MBOAT_fam"/>
</dbReference>
<accession>A0A430A8M2</accession>
<gene>
    <name evidence="11" type="ORF">CBF31_07020</name>
</gene>
<feature type="transmembrane region" description="Helical" evidence="10">
    <location>
        <begin position="68"/>
        <end position="86"/>
    </location>
</feature>
<evidence type="ECO:0000256" key="4">
    <source>
        <dbReference type="ARBA" id="ARBA00022679"/>
    </source>
</evidence>
<keyword evidence="4 9" id="KW-0808">Transferase</keyword>
<name>A0A430A8M2_9ENTE</name>
<feature type="transmembrane region" description="Helical" evidence="10">
    <location>
        <begin position="98"/>
        <end position="119"/>
    </location>
</feature>
<dbReference type="AlphaFoldDB" id="A0A430A8M2"/>
<evidence type="ECO:0000313" key="11">
    <source>
        <dbReference type="EMBL" id="RSU03456.1"/>
    </source>
</evidence>
<feature type="transmembrane region" description="Helical" evidence="10">
    <location>
        <begin position="215"/>
        <end position="237"/>
    </location>
</feature>
<dbReference type="PANTHER" id="PTHR13285">
    <property type="entry name" value="ACYLTRANSFERASE"/>
    <property type="match status" value="1"/>
</dbReference>
<evidence type="ECO:0000256" key="6">
    <source>
        <dbReference type="ARBA" id="ARBA00022989"/>
    </source>
</evidence>
<comment type="similarity">
    <text evidence="2 9">Belongs to the membrane-bound acyltransferase family.</text>
</comment>
<evidence type="ECO:0000256" key="8">
    <source>
        <dbReference type="ARBA" id="ARBA00023315"/>
    </source>
</evidence>
<dbReference type="GO" id="GO:0070395">
    <property type="term" value="P:lipoteichoic acid biosynthetic process"/>
    <property type="evidence" value="ECO:0007669"/>
    <property type="project" value="UniProtKB-UniRule"/>
</dbReference>
<keyword evidence="6 10" id="KW-1133">Transmembrane helix</keyword>
<evidence type="ECO:0000256" key="7">
    <source>
        <dbReference type="ARBA" id="ARBA00023136"/>
    </source>
</evidence>
<comment type="pathway">
    <text evidence="9">Cell wall biogenesis; lipoteichoic acid biosynthesis.</text>
</comment>
<sequence>MLDSLHNLSTKMVYLSPYENPYYFILLAVALLPLVIQLLRGKRMMWYQNILTALFLWISFAGPNLRQGVALLIYIAWQTLLVYWYFGHRQKKNSNGGFYTAVCLAILPLFLVKIIPFLLERNMFKTAVEANPDIKSIASFMGFLGISYLTFKAVQMIMEIRDGLIKEYHVGRYLQFLLFFPTISSGPIDRYRRFEKDLLNPPKPEKYVELVGKGIQMYFLGFLYKFIIGYVLGSQLLPKVESFALEQGGFSLGLLGTMYVYTLYLFFDFAGYSLFAVGTSNLMGYETPVNFNKPFLSHNIKEFWNRWHMSLSFWFRDYVYMRLMFTLIKKKVFKSRIVASNVGYFALFLLMGVWHGLTWFYLVYGIYHAALICLTDAWLRFKKKHRKSIPSNKATHWLAIFLTFHAVAISFLIFSGFLETLIKAAIK</sequence>
<dbReference type="PANTHER" id="PTHR13285:SF23">
    <property type="entry name" value="TEICHOIC ACID D-ALANYLTRANSFERASE"/>
    <property type="match status" value="1"/>
</dbReference>
<dbReference type="EMBL" id="NGJY01000002">
    <property type="protein sequence ID" value="RSU03456.1"/>
    <property type="molecule type" value="Genomic_DNA"/>
</dbReference>